<dbReference type="InterPro" id="IPR039420">
    <property type="entry name" value="WalR-like"/>
</dbReference>
<comment type="caution">
    <text evidence="6">The sequence shown here is derived from an EMBL/GenBank/DDBJ whole genome shotgun (WGS) entry which is preliminary data.</text>
</comment>
<dbReference type="SMART" id="SM00448">
    <property type="entry name" value="REC"/>
    <property type="match status" value="1"/>
</dbReference>
<dbReference type="InterPro" id="IPR036388">
    <property type="entry name" value="WH-like_DNA-bd_sf"/>
</dbReference>
<dbReference type="AlphaFoldDB" id="A0A9W6ZL76"/>
<keyword evidence="1" id="KW-0238">DNA-binding</keyword>
<dbReference type="OrthoDB" id="204659at2759"/>
<dbReference type="InterPro" id="IPR011006">
    <property type="entry name" value="CheY-like_superfamily"/>
</dbReference>
<evidence type="ECO:0000313" key="6">
    <source>
        <dbReference type="EMBL" id="GMH54921.1"/>
    </source>
</evidence>
<dbReference type="GO" id="GO:0000160">
    <property type="term" value="P:phosphorelay signal transduction system"/>
    <property type="evidence" value="ECO:0007669"/>
    <property type="project" value="InterPro"/>
</dbReference>
<sequence length="370" mass="40396">MASIYALKCLLLAILVIISHVSLSTPFIITSASRYSTLGSRLQRPVPNLANDGRLLCLYPTQAPERVPSTRATATALFSDPTDSPTNDSLSDRLRPIIYLIDDELPLLTAVQSYLNSTYTVYAFSSPQPIHNLITSENFANRFTSQPSSPLNPSTIITEDFVETSSLLPFPSCIITDINMPPPTSPKSQKIDKSGLNLLSTLRSSTYPQIAKLPVIMLTARGMTEDRIEGYRVGCDGYLGKPFDPEELEVVVEGCLERVRRNEPIFEGGSATATSSDSEIAALQASINEIKTLLTTTSKAPVPTSALLTPKEKLVLLGISEGLMNKEIARDMEISVRSVERHVTNLLEKSGKGSRTELLRWGVEVGLVKI</sequence>
<dbReference type="Proteomes" id="UP001165122">
    <property type="component" value="Unassembled WGS sequence"/>
</dbReference>
<keyword evidence="3" id="KW-0732">Signal</keyword>
<reference evidence="7" key="1">
    <citation type="journal article" date="2023" name="Commun. Biol.">
        <title>Genome analysis of Parmales, the sister group of diatoms, reveals the evolutionary specialization of diatoms from phago-mixotrophs to photoautotrophs.</title>
        <authorList>
            <person name="Ban H."/>
            <person name="Sato S."/>
            <person name="Yoshikawa S."/>
            <person name="Yamada K."/>
            <person name="Nakamura Y."/>
            <person name="Ichinomiya M."/>
            <person name="Sato N."/>
            <person name="Blanc-Mathieu R."/>
            <person name="Endo H."/>
            <person name="Kuwata A."/>
            <person name="Ogata H."/>
        </authorList>
    </citation>
    <scope>NUCLEOTIDE SEQUENCE [LARGE SCALE GENOMIC DNA]</scope>
    <source>
        <strain evidence="7">NIES 3700</strain>
    </source>
</reference>
<dbReference type="Gene3D" id="3.40.50.2300">
    <property type="match status" value="1"/>
</dbReference>
<feature type="chain" id="PRO_5040959436" description="Response regulator transcription factor" evidence="3">
    <location>
        <begin position="25"/>
        <end position="370"/>
    </location>
</feature>
<dbReference type="SUPFAM" id="SSF46894">
    <property type="entry name" value="C-terminal effector domain of the bipartite response regulators"/>
    <property type="match status" value="1"/>
</dbReference>
<feature type="signal peptide" evidence="3">
    <location>
        <begin position="1"/>
        <end position="24"/>
    </location>
</feature>
<dbReference type="PANTHER" id="PTHR43214:SF44">
    <property type="entry name" value="TWO-COMPONENT RESPONSE REGULATOR"/>
    <property type="match status" value="1"/>
</dbReference>
<feature type="domain" description="HTH luxR-type" evidence="4">
    <location>
        <begin position="301"/>
        <end position="366"/>
    </location>
</feature>
<dbReference type="Gene3D" id="1.10.10.10">
    <property type="entry name" value="Winged helix-like DNA-binding domain superfamily/Winged helix DNA-binding domain"/>
    <property type="match status" value="1"/>
</dbReference>
<organism evidence="6 7">
    <name type="scientific">Triparma laevis f. longispina</name>
    <dbReference type="NCBI Taxonomy" id="1714387"/>
    <lineage>
        <taxon>Eukaryota</taxon>
        <taxon>Sar</taxon>
        <taxon>Stramenopiles</taxon>
        <taxon>Ochrophyta</taxon>
        <taxon>Bolidophyceae</taxon>
        <taxon>Parmales</taxon>
        <taxon>Triparmaceae</taxon>
        <taxon>Triparma</taxon>
    </lineage>
</organism>
<dbReference type="InterPro" id="IPR000792">
    <property type="entry name" value="Tscrpt_reg_LuxR_C"/>
</dbReference>
<evidence type="ECO:0000259" key="4">
    <source>
        <dbReference type="PROSITE" id="PS50043"/>
    </source>
</evidence>
<dbReference type="Pfam" id="PF00196">
    <property type="entry name" value="GerE"/>
    <property type="match status" value="1"/>
</dbReference>
<evidence type="ECO:0000313" key="7">
    <source>
        <dbReference type="Proteomes" id="UP001165122"/>
    </source>
</evidence>
<dbReference type="InterPro" id="IPR016032">
    <property type="entry name" value="Sig_transdc_resp-reg_C-effctor"/>
</dbReference>
<evidence type="ECO:0000256" key="3">
    <source>
        <dbReference type="SAM" id="SignalP"/>
    </source>
</evidence>
<dbReference type="Pfam" id="PF00072">
    <property type="entry name" value="Response_reg"/>
    <property type="match status" value="1"/>
</dbReference>
<keyword evidence="2" id="KW-0597">Phosphoprotein</keyword>
<dbReference type="PROSITE" id="PS00622">
    <property type="entry name" value="HTH_LUXR_1"/>
    <property type="match status" value="1"/>
</dbReference>
<dbReference type="GO" id="GO:0006355">
    <property type="term" value="P:regulation of DNA-templated transcription"/>
    <property type="evidence" value="ECO:0007669"/>
    <property type="project" value="InterPro"/>
</dbReference>
<feature type="domain" description="Response regulatory" evidence="5">
    <location>
        <begin position="97"/>
        <end position="256"/>
    </location>
</feature>
<accession>A0A9W6ZL76</accession>
<gene>
    <name evidence="6" type="ORF">TrLO_g9997</name>
</gene>
<protein>
    <recommendedName>
        <fullName evidence="8">Response regulator transcription factor</fullName>
    </recommendedName>
</protein>
<evidence type="ECO:0008006" key="8">
    <source>
        <dbReference type="Google" id="ProtNLM"/>
    </source>
</evidence>
<dbReference type="PRINTS" id="PR00038">
    <property type="entry name" value="HTHLUXR"/>
</dbReference>
<dbReference type="PROSITE" id="PS50043">
    <property type="entry name" value="HTH_LUXR_2"/>
    <property type="match status" value="1"/>
</dbReference>
<proteinExistence type="predicted"/>
<dbReference type="SUPFAM" id="SSF52172">
    <property type="entry name" value="CheY-like"/>
    <property type="match status" value="1"/>
</dbReference>
<dbReference type="CDD" id="cd06170">
    <property type="entry name" value="LuxR_C_like"/>
    <property type="match status" value="1"/>
</dbReference>
<feature type="modified residue" description="4-aspartylphosphate" evidence="2">
    <location>
        <position position="177"/>
    </location>
</feature>
<dbReference type="PANTHER" id="PTHR43214">
    <property type="entry name" value="TWO-COMPONENT RESPONSE REGULATOR"/>
    <property type="match status" value="1"/>
</dbReference>
<evidence type="ECO:0000259" key="5">
    <source>
        <dbReference type="PROSITE" id="PS50110"/>
    </source>
</evidence>
<dbReference type="SMART" id="SM00421">
    <property type="entry name" value="HTH_LUXR"/>
    <property type="match status" value="1"/>
</dbReference>
<dbReference type="EMBL" id="BRXW01000440">
    <property type="protein sequence ID" value="GMH54921.1"/>
    <property type="molecule type" value="Genomic_DNA"/>
</dbReference>
<evidence type="ECO:0000256" key="1">
    <source>
        <dbReference type="ARBA" id="ARBA00023125"/>
    </source>
</evidence>
<dbReference type="InterPro" id="IPR001789">
    <property type="entry name" value="Sig_transdc_resp-reg_receiver"/>
</dbReference>
<keyword evidence="7" id="KW-1185">Reference proteome</keyword>
<dbReference type="PROSITE" id="PS50110">
    <property type="entry name" value="RESPONSE_REGULATORY"/>
    <property type="match status" value="1"/>
</dbReference>
<name>A0A9W6ZL76_9STRA</name>
<dbReference type="GO" id="GO:0003677">
    <property type="term" value="F:DNA binding"/>
    <property type="evidence" value="ECO:0007669"/>
    <property type="project" value="UniProtKB-KW"/>
</dbReference>
<evidence type="ECO:0000256" key="2">
    <source>
        <dbReference type="PROSITE-ProRule" id="PRU00169"/>
    </source>
</evidence>